<evidence type="ECO:0000313" key="2">
    <source>
        <dbReference type="Proteomes" id="UP000829720"/>
    </source>
</evidence>
<dbReference type="EMBL" id="JAERUA010000012">
    <property type="protein sequence ID" value="KAI1892380.1"/>
    <property type="molecule type" value="Genomic_DNA"/>
</dbReference>
<dbReference type="AlphaFoldDB" id="A0A8T3D8B9"/>
<protein>
    <submittedName>
        <fullName evidence="1">Uncharacterized protein</fullName>
    </submittedName>
</protein>
<name>A0A8T3D8B9_9TELE</name>
<keyword evidence="2" id="KW-1185">Reference proteome</keyword>
<dbReference type="Proteomes" id="UP000829720">
    <property type="component" value="Unassembled WGS sequence"/>
</dbReference>
<organism evidence="1 2">
    <name type="scientific">Albula goreensis</name>
    <dbReference type="NCBI Taxonomy" id="1534307"/>
    <lineage>
        <taxon>Eukaryota</taxon>
        <taxon>Metazoa</taxon>
        <taxon>Chordata</taxon>
        <taxon>Craniata</taxon>
        <taxon>Vertebrata</taxon>
        <taxon>Euteleostomi</taxon>
        <taxon>Actinopterygii</taxon>
        <taxon>Neopterygii</taxon>
        <taxon>Teleostei</taxon>
        <taxon>Albuliformes</taxon>
        <taxon>Albulidae</taxon>
        <taxon>Albula</taxon>
    </lineage>
</organism>
<comment type="caution">
    <text evidence="1">The sequence shown here is derived from an EMBL/GenBank/DDBJ whole genome shotgun (WGS) entry which is preliminary data.</text>
</comment>
<dbReference type="PANTHER" id="PTHR48465">
    <property type="entry name" value="PROTEIN SSUH2 HOMOLOG"/>
    <property type="match status" value="1"/>
</dbReference>
<gene>
    <name evidence="1" type="ORF">AGOR_G00132770</name>
</gene>
<accession>A0A8T3D8B9</accession>
<evidence type="ECO:0000313" key="1">
    <source>
        <dbReference type="EMBL" id="KAI1892380.1"/>
    </source>
</evidence>
<sequence length="112" mass="12883">MFPQKRVNECRCVWKDTDCRLSYVCAPPAGVSVMGFPDPALAQAAERMVRDHQSRFTQTGRVLQQRQTIQLVPISRVCYMWKGESYMYIVYGQENKVNMDNYPATCCCCSII</sequence>
<proteinExistence type="predicted"/>
<dbReference type="PANTHER" id="PTHR48465:SF1">
    <property type="entry name" value="PROTEIN SSUH2 HOMOLOG"/>
    <property type="match status" value="1"/>
</dbReference>
<dbReference type="OrthoDB" id="3355217at2759"/>
<reference evidence="1" key="1">
    <citation type="submission" date="2021-01" db="EMBL/GenBank/DDBJ databases">
        <authorList>
            <person name="Zahm M."/>
            <person name="Roques C."/>
            <person name="Cabau C."/>
            <person name="Klopp C."/>
            <person name="Donnadieu C."/>
            <person name="Jouanno E."/>
            <person name="Lampietro C."/>
            <person name="Louis A."/>
            <person name="Herpin A."/>
            <person name="Echchiki A."/>
            <person name="Berthelot C."/>
            <person name="Parey E."/>
            <person name="Roest-Crollius H."/>
            <person name="Braasch I."/>
            <person name="Postlethwait J."/>
            <person name="Bobe J."/>
            <person name="Montfort J."/>
            <person name="Bouchez O."/>
            <person name="Begum T."/>
            <person name="Mejri S."/>
            <person name="Adams A."/>
            <person name="Chen W.-J."/>
            <person name="Guiguen Y."/>
        </authorList>
    </citation>
    <scope>NUCLEOTIDE SEQUENCE</scope>
    <source>
        <tissue evidence="1">Blood</tissue>
    </source>
</reference>
<dbReference type="InterPro" id="IPR052789">
    <property type="entry name" value="SSUH2_homolog"/>
</dbReference>